<evidence type="ECO:0000313" key="4">
    <source>
        <dbReference type="RefSeq" id="XP_050552361.1"/>
    </source>
</evidence>
<feature type="region of interest" description="Disordered" evidence="1">
    <location>
        <begin position="246"/>
        <end position="287"/>
    </location>
</feature>
<gene>
    <name evidence="4" type="primary">LOC126911134</name>
</gene>
<dbReference type="RefSeq" id="XP_050552361.1">
    <property type="nucleotide sequence ID" value="XM_050696404.1"/>
</dbReference>
<feature type="compositionally biased region" description="Basic and acidic residues" evidence="1">
    <location>
        <begin position="246"/>
        <end position="266"/>
    </location>
</feature>
<feature type="transmembrane region" description="Helical" evidence="2">
    <location>
        <begin position="12"/>
        <end position="30"/>
    </location>
</feature>
<keyword evidence="2" id="KW-1133">Transmembrane helix</keyword>
<keyword evidence="4" id="KW-0418">Kinase</keyword>
<proteinExistence type="predicted"/>
<reference evidence="4" key="1">
    <citation type="submission" date="2025-08" db="UniProtKB">
        <authorList>
            <consortium name="RefSeq"/>
        </authorList>
    </citation>
    <scope>IDENTIFICATION</scope>
    <source>
        <tissue evidence="4">Whole larval tissue</tissue>
    </source>
</reference>
<name>A0A9R0DT33_SPOFR</name>
<protein>
    <submittedName>
        <fullName evidence="4">Probable serine/threonine-protein kinase DDB_G0267686 isoform X2</fullName>
    </submittedName>
</protein>
<dbReference type="GeneID" id="126911134"/>
<keyword evidence="3" id="KW-1185">Reference proteome</keyword>
<organism evidence="3 4">
    <name type="scientific">Spodoptera frugiperda</name>
    <name type="common">Fall armyworm</name>
    <dbReference type="NCBI Taxonomy" id="7108"/>
    <lineage>
        <taxon>Eukaryota</taxon>
        <taxon>Metazoa</taxon>
        <taxon>Ecdysozoa</taxon>
        <taxon>Arthropoda</taxon>
        <taxon>Hexapoda</taxon>
        <taxon>Insecta</taxon>
        <taxon>Pterygota</taxon>
        <taxon>Neoptera</taxon>
        <taxon>Endopterygota</taxon>
        <taxon>Lepidoptera</taxon>
        <taxon>Glossata</taxon>
        <taxon>Ditrysia</taxon>
        <taxon>Noctuoidea</taxon>
        <taxon>Noctuidae</taxon>
        <taxon>Amphipyrinae</taxon>
        <taxon>Spodoptera</taxon>
    </lineage>
</organism>
<feature type="compositionally biased region" description="Low complexity" evidence="1">
    <location>
        <begin position="267"/>
        <end position="278"/>
    </location>
</feature>
<dbReference type="GO" id="GO:0016301">
    <property type="term" value="F:kinase activity"/>
    <property type="evidence" value="ECO:0007669"/>
    <property type="project" value="UniProtKB-KW"/>
</dbReference>
<keyword evidence="2" id="KW-0472">Membrane</keyword>
<accession>A0A9R0DT33</accession>
<evidence type="ECO:0000313" key="3">
    <source>
        <dbReference type="Proteomes" id="UP000829999"/>
    </source>
</evidence>
<dbReference type="AlphaFoldDB" id="A0A9R0DT33"/>
<keyword evidence="2" id="KW-0812">Transmembrane</keyword>
<sequence>MLCYNRIFKSKMAANISYFIVFAIIAVVNGKPAAEDAEAYVAGESGLQKILQLLANQGKYYIALSHHEDGPKKHHEDTARIISAGRYRDVDSDEPVDLHRRPDNHLQVPKNFNKVDKLQYKPNRFQPLPNIVKPLTLTKNDNLEYVSNGEDNIKRSNVEEALVFDLTRADNEDSVESQVKGLLSDNNDGQDSGVEDYVSGIEKQINNGGRDTKGNYMLPHHDHEHAADAIELLNYYLLPRTPQQEARREARLKQEEEERKRKEKEQQLLLQQQQQQQQPENSRYTYD</sequence>
<keyword evidence="4" id="KW-0808">Transferase</keyword>
<evidence type="ECO:0000256" key="1">
    <source>
        <dbReference type="SAM" id="MobiDB-lite"/>
    </source>
</evidence>
<evidence type="ECO:0000256" key="2">
    <source>
        <dbReference type="SAM" id="Phobius"/>
    </source>
</evidence>
<dbReference type="Proteomes" id="UP000829999">
    <property type="component" value="Chromosome 10"/>
</dbReference>